<organism evidence="1 2">
    <name type="scientific">Enterobacter chengduensis</name>
    <dbReference type="NCBI Taxonomy" id="2494701"/>
    <lineage>
        <taxon>Bacteria</taxon>
        <taxon>Pseudomonadati</taxon>
        <taxon>Pseudomonadota</taxon>
        <taxon>Gammaproteobacteria</taxon>
        <taxon>Enterobacterales</taxon>
        <taxon>Enterobacteriaceae</taxon>
        <taxon>Enterobacter</taxon>
        <taxon>Enterobacter cloacae complex</taxon>
    </lineage>
</organism>
<reference evidence="1 2" key="1">
    <citation type="submission" date="2015-02" db="EMBL/GenBank/DDBJ databases">
        <authorList>
            <person name="Adams M."/>
            <person name="Sutton G."/>
            <person name="Nelson K."/>
            <person name="Bonomo R."/>
            <person name="McCorrison J."/>
            <person name="Sanka R."/>
            <person name="Brinkac L."/>
            <person name="Nierman W."/>
        </authorList>
    </citation>
    <scope>NUCLEOTIDE SEQUENCE [LARGE SCALE GENOMIC DNA]</scope>
    <source>
        <strain evidence="1 2">CIDEIMsCOL9</strain>
    </source>
</reference>
<name>A0AAW3HCR6_9ENTR</name>
<keyword evidence="2" id="KW-1185">Reference proteome</keyword>
<proteinExistence type="predicted"/>
<protein>
    <recommendedName>
        <fullName evidence="3">Transposase</fullName>
    </recommendedName>
</protein>
<dbReference type="RefSeq" id="WP_032642959.1">
    <property type="nucleotide sequence ID" value="NZ_CP196151.1"/>
</dbReference>
<evidence type="ECO:0000313" key="1">
    <source>
        <dbReference type="EMBL" id="KJX33453.1"/>
    </source>
</evidence>
<evidence type="ECO:0008006" key="3">
    <source>
        <dbReference type="Google" id="ProtNLM"/>
    </source>
</evidence>
<gene>
    <name evidence="1" type="ORF">SG71_18655</name>
</gene>
<comment type="caution">
    <text evidence="1">The sequence shown here is derived from an EMBL/GenBank/DDBJ whole genome shotgun (WGS) entry which is preliminary data.</text>
</comment>
<evidence type="ECO:0000313" key="2">
    <source>
        <dbReference type="Proteomes" id="UP000033354"/>
    </source>
</evidence>
<dbReference type="Proteomes" id="UP000033354">
    <property type="component" value="Unassembled WGS sequence"/>
</dbReference>
<accession>A0AAW3HCR6</accession>
<sequence length="69" mass="7777">MLRFGLKLAIYIGMVIESVRILQAAKIILRVTVNAIHIIGITTPRVDISTKMNYSDGDLSIYPKEKVFK</sequence>
<dbReference type="AlphaFoldDB" id="A0AAW3HCR6"/>
<dbReference type="EMBL" id="JZKT01000029">
    <property type="protein sequence ID" value="KJX33453.1"/>
    <property type="molecule type" value="Genomic_DNA"/>
</dbReference>